<organism evidence="1 2">
    <name type="scientific">Pleurodeles waltl</name>
    <name type="common">Iberian ribbed newt</name>
    <dbReference type="NCBI Taxonomy" id="8319"/>
    <lineage>
        <taxon>Eukaryota</taxon>
        <taxon>Metazoa</taxon>
        <taxon>Chordata</taxon>
        <taxon>Craniata</taxon>
        <taxon>Vertebrata</taxon>
        <taxon>Euteleostomi</taxon>
        <taxon>Amphibia</taxon>
        <taxon>Batrachia</taxon>
        <taxon>Caudata</taxon>
        <taxon>Salamandroidea</taxon>
        <taxon>Salamandridae</taxon>
        <taxon>Pleurodelinae</taxon>
        <taxon>Pleurodeles</taxon>
    </lineage>
</organism>
<evidence type="ECO:0000313" key="1">
    <source>
        <dbReference type="EMBL" id="KAJ1203778.1"/>
    </source>
</evidence>
<protein>
    <submittedName>
        <fullName evidence="1">Uncharacterized protein</fullName>
    </submittedName>
</protein>
<sequence>MSDRRALFVDVVCDSDAESAVGGDEELALQVGKSVRDGHASERFLMPCGRAGLRLHFGALIKNANFKIDFEL</sequence>
<proteinExistence type="predicted"/>
<accession>A0AAV7VQ41</accession>
<evidence type="ECO:0000313" key="2">
    <source>
        <dbReference type="Proteomes" id="UP001066276"/>
    </source>
</evidence>
<gene>
    <name evidence="1" type="ORF">NDU88_007559</name>
</gene>
<dbReference type="EMBL" id="JANPWB010000003">
    <property type="protein sequence ID" value="KAJ1203778.1"/>
    <property type="molecule type" value="Genomic_DNA"/>
</dbReference>
<keyword evidence="2" id="KW-1185">Reference proteome</keyword>
<dbReference type="Proteomes" id="UP001066276">
    <property type="component" value="Chromosome 2_1"/>
</dbReference>
<reference evidence="1" key="1">
    <citation type="journal article" date="2022" name="bioRxiv">
        <title>Sequencing and chromosome-scale assembly of the giantPleurodeles waltlgenome.</title>
        <authorList>
            <person name="Brown T."/>
            <person name="Elewa A."/>
            <person name="Iarovenko S."/>
            <person name="Subramanian E."/>
            <person name="Araus A.J."/>
            <person name="Petzold A."/>
            <person name="Susuki M."/>
            <person name="Suzuki K.-i.T."/>
            <person name="Hayashi T."/>
            <person name="Toyoda A."/>
            <person name="Oliveira C."/>
            <person name="Osipova E."/>
            <person name="Leigh N.D."/>
            <person name="Simon A."/>
            <person name="Yun M.H."/>
        </authorList>
    </citation>
    <scope>NUCLEOTIDE SEQUENCE</scope>
    <source>
        <strain evidence="1">20211129_DDA</strain>
        <tissue evidence="1">Liver</tissue>
    </source>
</reference>
<comment type="caution">
    <text evidence="1">The sequence shown here is derived from an EMBL/GenBank/DDBJ whole genome shotgun (WGS) entry which is preliminary data.</text>
</comment>
<dbReference type="AlphaFoldDB" id="A0AAV7VQ41"/>
<name>A0AAV7VQ41_PLEWA</name>